<dbReference type="STRING" id="1088818.A0A2I0B9Z6"/>
<accession>A0A2I0B9Z6</accession>
<dbReference type="GO" id="GO:0004113">
    <property type="term" value="F:2',3'-cyclic-nucleotide 3'-phosphodiesterase activity"/>
    <property type="evidence" value="ECO:0007669"/>
    <property type="project" value="TreeGrafter"/>
</dbReference>
<sequence>MENLDGGDQPEEFFSVWALPPADAKERLKALMSSLRSDFGGPVFEPHITVVDAIRLRRDDAVNRLRTAAATIKSYTARVSAVALGGFFYQCVYLLIDPSQEVVEASSHFCAHFGYRRSTPYMPHVSLIYGDLSDEEKEIARKRAEELDGGICGLTFEISSLALCRTDTGDKTTKSWEIVGLCDLKG</sequence>
<reference evidence="1 2" key="1">
    <citation type="journal article" date="2017" name="Nature">
        <title>The Apostasia genome and the evolution of orchids.</title>
        <authorList>
            <person name="Zhang G.Q."/>
            <person name="Liu K.W."/>
            <person name="Li Z."/>
            <person name="Lohaus R."/>
            <person name="Hsiao Y.Y."/>
            <person name="Niu S.C."/>
            <person name="Wang J.Y."/>
            <person name="Lin Y.C."/>
            <person name="Xu Q."/>
            <person name="Chen L.J."/>
            <person name="Yoshida K."/>
            <person name="Fujiwara S."/>
            <person name="Wang Z.W."/>
            <person name="Zhang Y.Q."/>
            <person name="Mitsuda N."/>
            <person name="Wang M."/>
            <person name="Liu G.H."/>
            <person name="Pecoraro L."/>
            <person name="Huang H.X."/>
            <person name="Xiao X.J."/>
            <person name="Lin M."/>
            <person name="Wu X.Y."/>
            <person name="Wu W.L."/>
            <person name="Chen Y.Y."/>
            <person name="Chang S.B."/>
            <person name="Sakamoto S."/>
            <person name="Ohme-Takagi M."/>
            <person name="Yagi M."/>
            <person name="Zeng S.J."/>
            <person name="Shen C.Y."/>
            <person name="Yeh C.M."/>
            <person name="Luo Y.B."/>
            <person name="Tsai W.C."/>
            <person name="Van de Peer Y."/>
            <person name="Liu Z.J."/>
        </authorList>
    </citation>
    <scope>NUCLEOTIDE SEQUENCE [LARGE SCALE GENOMIC DNA]</scope>
    <source>
        <strain evidence="2">cv. Shenzhen</strain>
        <tissue evidence="1">Stem</tissue>
    </source>
</reference>
<dbReference type="EMBL" id="KZ451903">
    <property type="protein sequence ID" value="PKA64623.1"/>
    <property type="molecule type" value="Genomic_DNA"/>
</dbReference>
<evidence type="ECO:0000313" key="2">
    <source>
        <dbReference type="Proteomes" id="UP000236161"/>
    </source>
</evidence>
<name>A0A2I0B9Z6_9ASPA</name>
<proteinExistence type="predicted"/>
<dbReference type="GO" id="GO:0009187">
    <property type="term" value="P:cyclic nucleotide metabolic process"/>
    <property type="evidence" value="ECO:0007669"/>
    <property type="project" value="TreeGrafter"/>
</dbReference>
<evidence type="ECO:0000313" key="1">
    <source>
        <dbReference type="EMBL" id="PKA64623.1"/>
    </source>
</evidence>
<organism evidence="1 2">
    <name type="scientific">Apostasia shenzhenica</name>
    <dbReference type="NCBI Taxonomy" id="1088818"/>
    <lineage>
        <taxon>Eukaryota</taxon>
        <taxon>Viridiplantae</taxon>
        <taxon>Streptophyta</taxon>
        <taxon>Embryophyta</taxon>
        <taxon>Tracheophyta</taxon>
        <taxon>Spermatophyta</taxon>
        <taxon>Magnoliopsida</taxon>
        <taxon>Liliopsida</taxon>
        <taxon>Asparagales</taxon>
        <taxon>Orchidaceae</taxon>
        <taxon>Apostasioideae</taxon>
        <taxon>Apostasia</taxon>
    </lineage>
</organism>
<dbReference type="PANTHER" id="PTHR28141">
    <property type="entry name" value="2',3'-CYCLIC-NUCLEOTIDE 3'-PHOSPHODIESTERASE"/>
    <property type="match status" value="1"/>
</dbReference>
<dbReference type="PANTHER" id="PTHR28141:SF1">
    <property type="entry name" value="2',3'-CYCLIC-NUCLEOTIDE 3'-PHOSPHODIESTERASE"/>
    <property type="match status" value="1"/>
</dbReference>
<dbReference type="InterPro" id="IPR009097">
    <property type="entry name" value="Cyclic_Pdiesterase"/>
</dbReference>
<dbReference type="SUPFAM" id="SSF55144">
    <property type="entry name" value="LigT-like"/>
    <property type="match status" value="1"/>
</dbReference>
<dbReference type="Gene3D" id="3.90.1140.10">
    <property type="entry name" value="Cyclic phosphodiesterase"/>
    <property type="match status" value="1"/>
</dbReference>
<dbReference type="Pfam" id="PF07823">
    <property type="entry name" value="CPDase"/>
    <property type="match status" value="1"/>
</dbReference>
<dbReference type="OrthoDB" id="514292at2759"/>
<keyword evidence="2" id="KW-1185">Reference proteome</keyword>
<dbReference type="FunFam" id="3.90.1140.10:FF:000007">
    <property type="entry name" value="Cyclic phosphodiesterase"/>
    <property type="match status" value="1"/>
</dbReference>
<gene>
    <name evidence="1" type="ORF">AXF42_Ash007370</name>
</gene>
<dbReference type="Proteomes" id="UP000236161">
    <property type="component" value="Unassembled WGS sequence"/>
</dbReference>
<dbReference type="AlphaFoldDB" id="A0A2I0B9Z6"/>
<dbReference type="InterPro" id="IPR012386">
    <property type="entry name" value="Cyclic-nucl_3Pdiesterase"/>
</dbReference>
<protein>
    <submittedName>
        <fullName evidence="1">Cyclic phosphodiesterase</fullName>
    </submittedName>
</protein>